<organism evidence="2 3">
    <name type="scientific">Lasius platythorax</name>
    <dbReference type="NCBI Taxonomy" id="488582"/>
    <lineage>
        <taxon>Eukaryota</taxon>
        <taxon>Metazoa</taxon>
        <taxon>Ecdysozoa</taxon>
        <taxon>Arthropoda</taxon>
        <taxon>Hexapoda</taxon>
        <taxon>Insecta</taxon>
        <taxon>Pterygota</taxon>
        <taxon>Neoptera</taxon>
        <taxon>Endopterygota</taxon>
        <taxon>Hymenoptera</taxon>
        <taxon>Apocrita</taxon>
        <taxon>Aculeata</taxon>
        <taxon>Formicoidea</taxon>
        <taxon>Formicidae</taxon>
        <taxon>Formicinae</taxon>
        <taxon>Lasius</taxon>
        <taxon>Lasius</taxon>
    </lineage>
</organism>
<protein>
    <submittedName>
        <fullName evidence="2">Uncharacterized protein</fullName>
    </submittedName>
</protein>
<feature type="chain" id="PRO_5043898296" evidence="1">
    <location>
        <begin position="33"/>
        <end position="194"/>
    </location>
</feature>
<feature type="signal peptide" evidence="1">
    <location>
        <begin position="1"/>
        <end position="32"/>
    </location>
</feature>
<dbReference type="Proteomes" id="UP001497644">
    <property type="component" value="Chromosome 6"/>
</dbReference>
<keyword evidence="1" id="KW-0732">Signal</keyword>
<evidence type="ECO:0000256" key="1">
    <source>
        <dbReference type="SAM" id="SignalP"/>
    </source>
</evidence>
<dbReference type="EMBL" id="OZ034829">
    <property type="protein sequence ID" value="CAL1685420.1"/>
    <property type="molecule type" value="Genomic_DNA"/>
</dbReference>
<reference evidence="2" key="1">
    <citation type="submission" date="2024-04" db="EMBL/GenBank/DDBJ databases">
        <authorList>
            <consortium name="Molecular Ecology Group"/>
        </authorList>
    </citation>
    <scope>NUCLEOTIDE SEQUENCE</scope>
</reference>
<evidence type="ECO:0000313" key="2">
    <source>
        <dbReference type="EMBL" id="CAL1685420.1"/>
    </source>
</evidence>
<accession>A0AAV2P185</accession>
<evidence type="ECO:0000313" key="3">
    <source>
        <dbReference type="Proteomes" id="UP001497644"/>
    </source>
</evidence>
<sequence length="194" mass="21729">MALTLKKPRTMTIVVLTCIILLIFCFAECAAGSCLSYGHSCWGAHGKRSDAPTMRILSAKTLLSGSPQNNIAHSSKAQWTLSGLITGQLVSPLMDKYPVRWNDFPKDKIIIPSKWDMAPMNDDSTIPIRIPINNEKENKRKISNAQGIMRSMNEKLENIPEILLVSTDEYDMPINNPQKLDILKFLNEKNGNTK</sequence>
<proteinExistence type="predicted"/>
<keyword evidence="3" id="KW-1185">Reference proteome</keyword>
<dbReference type="AlphaFoldDB" id="A0AAV2P185"/>
<gene>
    <name evidence="2" type="ORF">LPLAT_LOCUS10916</name>
</gene>
<name>A0AAV2P185_9HYME</name>